<keyword evidence="1" id="KW-1185">Reference proteome</keyword>
<reference evidence="1" key="1">
    <citation type="journal article" date="2014" name="Nat. Commun.">
        <title>The tobacco genome sequence and its comparison with those of tomato and potato.</title>
        <authorList>
            <person name="Sierro N."/>
            <person name="Battey J.N."/>
            <person name="Ouadi S."/>
            <person name="Bakaher N."/>
            <person name="Bovet L."/>
            <person name="Willig A."/>
            <person name="Goepfert S."/>
            <person name="Peitsch M.C."/>
            <person name="Ivanov N.V."/>
        </authorList>
    </citation>
    <scope>NUCLEOTIDE SEQUENCE [LARGE SCALE GENOMIC DNA]</scope>
</reference>
<evidence type="ECO:0000313" key="2">
    <source>
        <dbReference type="RefSeq" id="XP_075096513.1"/>
    </source>
</evidence>
<dbReference type="Proteomes" id="UP000790787">
    <property type="component" value="Chromosome 20"/>
</dbReference>
<sequence length="250" mass="28996">MAKFQICLDLKKFQEYLSSSPIFGFKNLKVLTLGSVDVDNQVVNIFLSSCPLLEQLSIRKSQVLKHLEIGPSLKLKHLEIYECDIHYLEICNVNLVSFYFYGSEKTNLRIENVSSIVNLEIEIYYGSLPRLIDLITTKFTQLVKLPLEVKTSQYEVKWTNTRIFDQFILDIRRQNPYQHLKVVRYGGYLGGTADKEFLKKSLALEKAIVRPCDHSSYSRKKSSKVERRSRSRAWRQLQGKVPKGVELVIL</sequence>
<gene>
    <name evidence="2" type="primary">LOC142174591</name>
</gene>
<protein>
    <submittedName>
        <fullName evidence="2">Uncharacterized protein LOC142174591</fullName>
    </submittedName>
</protein>
<proteinExistence type="predicted"/>
<name>A0AC58TH26_TOBAC</name>
<organism evidence="1 2">
    <name type="scientific">Nicotiana tabacum</name>
    <name type="common">Common tobacco</name>
    <dbReference type="NCBI Taxonomy" id="4097"/>
    <lineage>
        <taxon>Eukaryota</taxon>
        <taxon>Viridiplantae</taxon>
        <taxon>Streptophyta</taxon>
        <taxon>Embryophyta</taxon>
        <taxon>Tracheophyta</taxon>
        <taxon>Spermatophyta</taxon>
        <taxon>Magnoliopsida</taxon>
        <taxon>eudicotyledons</taxon>
        <taxon>Gunneridae</taxon>
        <taxon>Pentapetalae</taxon>
        <taxon>asterids</taxon>
        <taxon>lamiids</taxon>
        <taxon>Solanales</taxon>
        <taxon>Solanaceae</taxon>
        <taxon>Nicotianoideae</taxon>
        <taxon>Nicotianeae</taxon>
        <taxon>Nicotiana</taxon>
    </lineage>
</organism>
<evidence type="ECO:0000313" key="1">
    <source>
        <dbReference type="Proteomes" id="UP000790787"/>
    </source>
</evidence>
<dbReference type="RefSeq" id="XP_075096513.1">
    <property type="nucleotide sequence ID" value="XM_075240412.1"/>
</dbReference>
<accession>A0AC58TH26</accession>
<reference evidence="2" key="2">
    <citation type="submission" date="2025-08" db="UniProtKB">
        <authorList>
            <consortium name="RefSeq"/>
        </authorList>
    </citation>
    <scope>IDENTIFICATION</scope>
    <source>
        <tissue evidence="2">Leaf</tissue>
    </source>
</reference>